<dbReference type="InterPro" id="IPR002052">
    <property type="entry name" value="DNA_methylase_N6_adenine_CS"/>
</dbReference>
<dbReference type="InterPro" id="IPR058679">
    <property type="entry name" value="RlmG_N"/>
</dbReference>
<evidence type="ECO:0000256" key="2">
    <source>
        <dbReference type="ARBA" id="ARBA00022552"/>
    </source>
</evidence>
<sequence>MDAVERLIVAESPERAGHVLVINCPGLVEAAQEIAPRVSVWCDDRRDADEGPAGLLLDAFDEPSLAGVDLVWLRLPKALSALDDYTERLAVWAAPEVRLIAAGRQKNMTHSMNDVLRRHFGEVSASLGVGKCRALRASQPRKRRLRWPRERTHPELGIGVIAHGEVFATNEVDDGTRLLAELCGDIHGDDLLDLGCGSGILATLLARANPGARVHAVDVSRAAVESARLTAEANGKDVQVHWASRLDGWAPDSLDVVVMNPPFHRGIAKDSEPALAMFDDAARLLRPGGELWCVYNSHLPWRKRLNEKVGRTTVVRQNPFYTVTRTIAR</sequence>
<dbReference type="PANTHER" id="PTHR47816">
    <property type="entry name" value="RIBOSOMAL RNA SMALL SUBUNIT METHYLTRANSFERASE C"/>
    <property type="match status" value="1"/>
</dbReference>
<evidence type="ECO:0000256" key="4">
    <source>
        <dbReference type="ARBA" id="ARBA00022679"/>
    </source>
</evidence>
<keyword evidence="1" id="KW-0963">Cytoplasm</keyword>
<evidence type="ECO:0000256" key="1">
    <source>
        <dbReference type="ARBA" id="ARBA00022490"/>
    </source>
</evidence>
<dbReference type="GO" id="GO:0032259">
    <property type="term" value="P:methylation"/>
    <property type="evidence" value="ECO:0007669"/>
    <property type="project" value="UniProtKB-KW"/>
</dbReference>
<dbReference type="Gene3D" id="3.40.50.150">
    <property type="entry name" value="Vaccinia Virus protein VP39"/>
    <property type="match status" value="2"/>
</dbReference>
<proteinExistence type="predicted"/>
<dbReference type="OrthoDB" id="29650at2"/>
<dbReference type="EC" id="2.1.1.-" evidence="7"/>
<dbReference type="Pfam" id="PF05175">
    <property type="entry name" value="MTS"/>
    <property type="match status" value="1"/>
</dbReference>
<evidence type="ECO:0000259" key="5">
    <source>
        <dbReference type="Pfam" id="PF05175"/>
    </source>
</evidence>
<dbReference type="AlphaFoldDB" id="A0A375I0G0"/>
<feature type="domain" description="RlmG N-terminal" evidence="6">
    <location>
        <begin position="65"/>
        <end position="138"/>
    </location>
</feature>
<evidence type="ECO:0000313" key="8">
    <source>
        <dbReference type="Proteomes" id="UP000265962"/>
    </source>
</evidence>
<organism evidence="7 8">
    <name type="scientific">Propionibacterium ruminifibrarum</name>
    <dbReference type="NCBI Taxonomy" id="1962131"/>
    <lineage>
        <taxon>Bacteria</taxon>
        <taxon>Bacillati</taxon>
        <taxon>Actinomycetota</taxon>
        <taxon>Actinomycetes</taxon>
        <taxon>Propionibacteriales</taxon>
        <taxon>Propionibacteriaceae</taxon>
        <taxon>Propionibacterium</taxon>
    </lineage>
</organism>
<dbReference type="GO" id="GO:0008170">
    <property type="term" value="F:N-methyltransferase activity"/>
    <property type="evidence" value="ECO:0007669"/>
    <property type="project" value="UniProtKB-ARBA"/>
</dbReference>
<keyword evidence="8" id="KW-1185">Reference proteome</keyword>
<evidence type="ECO:0000256" key="3">
    <source>
        <dbReference type="ARBA" id="ARBA00022603"/>
    </source>
</evidence>
<evidence type="ECO:0000313" key="7">
    <source>
        <dbReference type="EMBL" id="SPF68299.1"/>
    </source>
</evidence>
<protein>
    <submittedName>
        <fullName evidence="7">Methyltransferase small domain</fullName>
        <ecNumber evidence="7">2.1.1.-</ecNumber>
    </submittedName>
</protein>
<dbReference type="PROSITE" id="PS00092">
    <property type="entry name" value="N6_MTASE"/>
    <property type="match status" value="1"/>
</dbReference>
<keyword evidence="4 7" id="KW-0808">Transferase</keyword>
<dbReference type="PANTHER" id="PTHR47816:SF4">
    <property type="entry name" value="RIBOSOMAL RNA SMALL SUBUNIT METHYLTRANSFERASE C"/>
    <property type="match status" value="1"/>
</dbReference>
<dbReference type="RefSeq" id="WP_119715463.1">
    <property type="nucleotide sequence ID" value="NZ_OMOH01000004.1"/>
</dbReference>
<keyword evidence="2" id="KW-0698">rRNA processing</keyword>
<dbReference type="Pfam" id="PF26049">
    <property type="entry name" value="RLMG_N"/>
    <property type="match status" value="1"/>
</dbReference>
<dbReference type="EMBL" id="OMOH01000004">
    <property type="protein sequence ID" value="SPF68299.1"/>
    <property type="molecule type" value="Genomic_DNA"/>
</dbReference>
<dbReference type="InterPro" id="IPR007848">
    <property type="entry name" value="Small_mtfrase_dom"/>
</dbReference>
<keyword evidence="3 7" id="KW-0489">Methyltransferase</keyword>
<dbReference type="GO" id="GO:0006364">
    <property type="term" value="P:rRNA processing"/>
    <property type="evidence" value="ECO:0007669"/>
    <property type="project" value="UniProtKB-KW"/>
</dbReference>
<dbReference type="Proteomes" id="UP000265962">
    <property type="component" value="Unassembled WGS sequence"/>
</dbReference>
<evidence type="ECO:0000259" key="6">
    <source>
        <dbReference type="Pfam" id="PF26049"/>
    </source>
</evidence>
<accession>A0A375I0G0</accession>
<dbReference type="GO" id="GO:0008757">
    <property type="term" value="F:S-adenosylmethionine-dependent methyltransferase activity"/>
    <property type="evidence" value="ECO:0007669"/>
    <property type="project" value="InterPro"/>
</dbReference>
<reference evidence="8" key="1">
    <citation type="submission" date="2018-02" db="EMBL/GenBank/DDBJ databases">
        <authorList>
            <person name="Hornung B."/>
        </authorList>
    </citation>
    <scope>NUCLEOTIDE SEQUENCE [LARGE SCALE GENOMIC DNA]</scope>
</reference>
<dbReference type="InterPro" id="IPR046977">
    <property type="entry name" value="RsmC/RlmG"/>
</dbReference>
<name>A0A375I0G0_9ACTN</name>
<dbReference type="InterPro" id="IPR029063">
    <property type="entry name" value="SAM-dependent_MTases_sf"/>
</dbReference>
<dbReference type="CDD" id="cd02440">
    <property type="entry name" value="AdoMet_MTases"/>
    <property type="match status" value="1"/>
</dbReference>
<feature type="domain" description="Methyltransferase small" evidence="5">
    <location>
        <begin position="159"/>
        <end position="324"/>
    </location>
</feature>
<dbReference type="GO" id="GO:0003676">
    <property type="term" value="F:nucleic acid binding"/>
    <property type="evidence" value="ECO:0007669"/>
    <property type="project" value="InterPro"/>
</dbReference>
<gene>
    <name evidence="7" type="ORF">PROPJV5_1242</name>
</gene>
<dbReference type="SUPFAM" id="SSF53335">
    <property type="entry name" value="S-adenosyl-L-methionine-dependent methyltransferases"/>
    <property type="match status" value="1"/>
</dbReference>